<dbReference type="InterPro" id="IPR018247">
    <property type="entry name" value="EF_Hand_1_Ca_BS"/>
</dbReference>
<dbReference type="PROSITE" id="PS00018">
    <property type="entry name" value="EF_HAND_1"/>
    <property type="match status" value="2"/>
</dbReference>
<proteinExistence type="predicted"/>
<sequence>MKKYVLTLTSLLLVSSLASAEGHRKPPSFDEMDQNGDGVLTTDELRGPLLDDFDKFDVDGSGTLTEDELPEPPEPRQ</sequence>
<organism evidence="4 5">
    <name type="scientific">Vibrio hippocampi</name>
    <dbReference type="NCBI Taxonomy" id="654686"/>
    <lineage>
        <taxon>Bacteria</taxon>
        <taxon>Pseudomonadati</taxon>
        <taxon>Pseudomonadota</taxon>
        <taxon>Gammaproteobacteria</taxon>
        <taxon>Vibrionales</taxon>
        <taxon>Vibrionaceae</taxon>
        <taxon>Vibrio</taxon>
    </lineage>
</organism>
<dbReference type="Pfam" id="PF13202">
    <property type="entry name" value="EF-hand_5"/>
    <property type="match status" value="2"/>
</dbReference>
<dbReference type="Gene3D" id="1.10.238.10">
    <property type="entry name" value="EF-hand"/>
    <property type="match status" value="1"/>
</dbReference>
<dbReference type="InterPro" id="IPR002048">
    <property type="entry name" value="EF_hand_dom"/>
</dbReference>
<dbReference type="PROSITE" id="PS50222">
    <property type="entry name" value="EF_HAND_2"/>
    <property type="match status" value="1"/>
</dbReference>
<keyword evidence="2" id="KW-0732">Signal</keyword>
<dbReference type="Proteomes" id="UP000838160">
    <property type="component" value="Unassembled WGS sequence"/>
</dbReference>
<dbReference type="InterPro" id="IPR011992">
    <property type="entry name" value="EF-hand-dom_pair"/>
</dbReference>
<evidence type="ECO:0000256" key="1">
    <source>
        <dbReference type="SAM" id="MobiDB-lite"/>
    </source>
</evidence>
<dbReference type="EMBL" id="CAKLCM010000003">
    <property type="protein sequence ID" value="CAH0529731.1"/>
    <property type="molecule type" value="Genomic_DNA"/>
</dbReference>
<accession>A0ABM8ZMG3</accession>
<evidence type="ECO:0000313" key="4">
    <source>
        <dbReference type="EMBL" id="CAH0529731.1"/>
    </source>
</evidence>
<feature type="domain" description="EF-hand" evidence="3">
    <location>
        <begin position="29"/>
        <end position="55"/>
    </location>
</feature>
<keyword evidence="5" id="KW-1185">Reference proteome</keyword>
<reference evidence="4" key="1">
    <citation type="submission" date="2021-12" db="EMBL/GenBank/DDBJ databases">
        <authorList>
            <person name="Rodrigo-Torres L."/>
            <person name="Arahal R. D."/>
            <person name="Lucena T."/>
        </authorList>
    </citation>
    <scope>NUCLEOTIDE SEQUENCE</scope>
    <source>
        <strain evidence="4">CECT 8226</strain>
    </source>
</reference>
<dbReference type="SUPFAM" id="SSF47473">
    <property type="entry name" value="EF-hand"/>
    <property type="match status" value="1"/>
</dbReference>
<comment type="caution">
    <text evidence="4">The sequence shown here is derived from an EMBL/GenBank/DDBJ whole genome shotgun (WGS) entry which is preliminary data.</text>
</comment>
<feature type="signal peptide" evidence="2">
    <location>
        <begin position="1"/>
        <end position="20"/>
    </location>
</feature>
<feature type="region of interest" description="Disordered" evidence="1">
    <location>
        <begin position="19"/>
        <end position="77"/>
    </location>
</feature>
<evidence type="ECO:0000313" key="5">
    <source>
        <dbReference type="Proteomes" id="UP000838160"/>
    </source>
</evidence>
<dbReference type="RefSeq" id="WP_237486307.1">
    <property type="nucleotide sequence ID" value="NZ_CAKLCM010000003.1"/>
</dbReference>
<protein>
    <recommendedName>
        <fullName evidence="3">EF-hand domain-containing protein</fullName>
    </recommendedName>
</protein>
<evidence type="ECO:0000259" key="3">
    <source>
        <dbReference type="PROSITE" id="PS50222"/>
    </source>
</evidence>
<gene>
    <name evidence="4" type="ORF">VHP8226_03487</name>
</gene>
<name>A0ABM8ZMG3_9VIBR</name>
<feature type="chain" id="PRO_5045319036" description="EF-hand domain-containing protein" evidence="2">
    <location>
        <begin position="21"/>
        <end position="77"/>
    </location>
</feature>
<evidence type="ECO:0000256" key="2">
    <source>
        <dbReference type="SAM" id="SignalP"/>
    </source>
</evidence>